<keyword evidence="2" id="KW-1185">Reference proteome</keyword>
<proteinExistence type="predicted"/>
<dbReference type="AlphaFoldDB" id="A0A545VH00"/>
<evidence type="ECO:0000313" key="1">
    <source>
        <dbReference type="EMBL" id="TQW01004.1"/>
    </source>
</evidence>
<reference evidence="1 2" key="1">
    <citation type="journal article" date="2019" name="Appl. Microbiol. Biotechnol.">
        <title>Genome sequence of Isaria javanica and comparative genome analysis insights into family S53 peptidase evolution in fungal entomopathogens.</title>
        <authorList>
            <person name="Lin R."/>
            <person name="Zhang X."/>
            <person name="Xin B."/>
            <person name="Zou M."/>
            <person name="Gao Y."/>
            <person name="Qin F."/>
            <person name="Hu Q."/>
            <person name="Xie B."/>
            <person name="Cheng X."/>
        </authorList>
    </citation>
    <scope>NUCLEOTIDE SEQUENCE [LARGE SCALE GENOMIC DNA]</scope>
    <source>
        <strain evidence="1 2">IJ1G</strain>
    </source>
</reference>
<evidence type="ECO:0000313" key="2">
    <source>
        <dbReference type="Proteomes" id="UP000315783"/>
    </source>
</evidence>
<gene>
    <name evidence="1" type="ORF">IF1G_00935</name>
</gene>
<comment type="caution">
    <text evidence="1">The sequence shown here is derived from an EMBL/GenBank/DDBJ whole genome shotgun (WGS) entry which is preliminary data.</text>
</comment>
<sequence length="67" mass="7595">MHMMKECCVWSWTESTPSYKESDLDWLVGNVDEFKRPSTKINQAHSEQITTCATHPLQGNGCVAHAE</sequence>
<name>A0A545VH00_9HYPO</name>
<accession>A0A545VH00</accession>
<dbReference type="EMBL" id="SPUK01000001">
    <property type="protein sequence ID" value="TQW01004.1"/>
    <property type="molecule type" value="Genomic_DNA"/>
</dbReference>
<dbReference type="Proteomes" id="UP000315783">
    <property type="component" value="Unassembled WGS sequence"/>
</dbReference>
<protein>
    <submittedName>
        <fullName evidence="1">Uncharacterized protein</fullName>
    </submittedName>
</protein>
<organism evidence="1 2">
    <name type="scientific">Cordyceps javanica</name>
    <dbReference type="NCBI Taxonomy" id="43265"/>
    <lineage>
        <taxon>Eukaryota</taxon>
        <taxon>Fungi</taxon>
        <taxon>Dikarya</taxon>
        <taxon>Ascomycota</taxon>
        <taxon>Pezizomycotina</taxon>
        <taxon>Sordariomycetes</taxon>
        <taxon>Hypocreomycetidae</taxon>
        <taxon>Hypocreales</taxon>
        <taxon>Cordycipitaceae</taxon>
        <taxon>Cordyceps</taxon>
    </lineage>
</organism>